<gene>
    <name evidence="15" type="primary">yfjD</name>
    <name evidence="15" type="ORF">SAMEA2297795_01265</name>
    <name evidence="14" type="ORF">SAMEA2297796_00754</name>
</gene>
<comment type="subcellular location">
    <subcellularLocation>
        <location evidence="1">Membrane</location>
        <topology evidence="1">Multi-pass membrane protein</topology>
    </subcellularLocation>
</comment>
<keyword evidence="3" id="KW-0677">Repeat</keyword>
<dbReference type="EMBL" id="FMPI01000003">
    <property type="protein sequence ID" value="SCS56471.1"/>
    <property type="molecule type" value="Genomic_DNA"/>
</dbReference>
<evidence type="ECO:0000259" key="12">
    <source>
        <dbReference type="PROSITE" id="PS51371"/>
    </source>
</evidence>
<proteinExistence type="predicted"/>
<dbReference type="RefSeq" id="WP_069994986.1">
    <property type="nucleotide sequence ID" value="NZ_FMPG01000004.1"/>
</dbReference>
<keyword evidence="11" id="KW-0732">Signal</keyword>
<dbReference type="Pfam" id="PF00571">
    <property type="entry name" value="CBS"/>
    <property type="match status" value="1"/>
</dbReference>
<feature type="transmembrane region" description="Helical" evidence="10">
    <location>
        <begin position="118"/>
        <end position="139"/>
    </location>
</feature>
<evidence type="ECO:0000313" key="14">
    <source>
        <dbReference type="EMBL" id="SCS56471.1"/>
    </source>
</evidence>
<dbReference type="PROSITE" id="PS51846">
    <property type="entry name" value="CNNM"/>
    <property type="match status" value="1"/>
</dbReference>
<evidence type="ECO:0000256" key="8">
    <source>
        <dbReference type="PROSITE-ProRule" id="PRU01193"/>
    </source>
</evidence>
<evidence type="ECO:0000256" key="11">
    <source>
        <dbReference type="SAM" id="SignalP"/>
    </source>
</evidence>
<feature type="region of interest" description="Disordered" evidence="9">
    <location>
        <begin position="320"/>
        <end position="341"/>
    </location>
</feature>
<sequence length="341" mass="38245">MVIGIIILLFASFFFSGSETALTAANRMKIQTDAQEGNKKAGKLSKLLTKPSEFITAILIGNNIANIILPTLVTILAVDIGLNVGIATAVTTVVIIVISEVIPKSIAATYPDRISRLVYTPISFFVLIFKPITIILNGITDTINQFLSKGQEEQQRYSKEEIRQMVTIAGSEGAFNEMERNRIQGVMDFERLKITDIDTTPRINVTAFPSDISYEEAYETVVSNPYTRYPVYGDDIDDIIGVFHSKYLLAWSREPSNDILKYTSAPLFVNEHNRAEWVLRKMTVSRKHLAIVLDEFGGTDAIVSHEDLIEEMLGMEIEDEMDEEENEKLAAQPKVNQRTTR</sequence>
<organism evidence="15 17">
    <name type="scientific">Staphylococcus caeli</name>
    <dbReference type="NCBI Taxonomy" id="2201815"/>
    <lineage>
        <taxon>Bacteria</taxon>
        <taxon>Bacillati</taxon>
        <taxon>Bacillota</taxon>
        <taxon>Bacilli</taxon>
        <taxon>Bacillales</taxon>
        <taxon>Staphylococcaceae</taxon>
        <taxon>Staphylococcus</taxon>
    </lineage>
</organism>
<dbReference type="PANTHER" id="PTHR22777:SF17">
    <property type="entry name" value="UPF0053 PROTEIN SLL0260"/>
    <property type="match status" value="1"/>
</dbReference>
<evidence type="ECO:0000313" key="16">
    <source>
        <dbReference type="Proteomes" id="UP000095412"/>
    </source>
</evidence>
<keyword evidence="2 8" id="KW-0812">Transmembrane</keyword>
<evidence type="ECO:0000256" key="5">
    <source>
        <dbReference type="ARBA" id="ARBA00023122"/>
    </source>
</evidence>
<dbReference type="SUPFAM" id="SSF54631">
    <property type="entry name" value="CBS-domain pair"/>
    <property type="match status" value="1"/>
</dbReference>
<dbReference type="Gene3D" id="3.10.580.10">
    <property type="entry name" value="CBS-domain"/>
    <property type="match status" value="1"/>
</dbReference>
<dbReference type="AlphaFoldDB" id="A0A1D4LKQ0"/>
<evidence type="ECO:0000256" key="6">
    <source>
        <dbReference type="ARBA" id="ARBA00023136"/>
    </source>
</evidence>
<dbReference type="Proteomes" id="UP000095412">
    <property type="component" value="Unassembled WGS sequence"/>
</dbReference>
<dbReference type="InterPro" id="IPR000644">
    <property type="entry name" value="CBS_dom"/>
</dbReference>
<keyword evidence="4 8" id="KW-1133">Transmembrane helix</keyword>
<dbReference type="EMBL" id="FMPG01000004">
    <property type="protein sequence ID" value="SCS86878.1"/>
    <property type="molecule type" value="Genomic_DNA"/>
</dbReference>
<feature type="domain" description="CBS" evidence="12">
    <location>
        <begin position="199"/>
        <end position="259"/>
    </location>
</feature>
<dbReference type="Pfam" id="PF01595">
    <property type="entry name" value="CNNM"/>
    <property type="match status" value="1"/>
</dbReference>
<feature type="chain" id="PRO_5038522132" evidence="11">
    <location>
        <begin position="22"/>
        <end position="341"/>
    </location>
</feature>
<keyword evidence="5 7" id="KW-0129">CBS domain</keyword>
<reference evidence="15 17" key="2">
    <citation type="submission" date="2016-09" db="EMBL/GenBank/DDBJ databases">
        <authorList>
            <consortium name="Pathogen Informatics"/>
        </authorList>
    </citation>
    <scope>NUCLEOTIDE SEQUENCE [LARGE SCALE GENOMIC DNA]</scope>
    <source>
        <strain evidence="15 17">82B</strain>
    </source>
</reference>
<feature type="signal peptide" evidence="11">
    <location>
        <begin position="1"/>
        <end position="21"/>
    </location>
</feature>
<evidence type="ECO:0000256" key="7">
    <source>
        <dbReference type="PROSITE-ProRule" id="PRU00703"/>
    </source>
</evidence>
<evidence type="ECO:0000256" key="4">
    <source>
        <dbReference type="ARBA" id="ARBA00022989"/>
    </source>
</evidence>
<dbReference type="PANTHER" id="PTHR22777">
    <property type="entry name" value="HEMOLYSIN-RELATED"/>
    <property type="match status" value="1"/>
</dbReference>
<evidence type="ECO:0000313" key="17">
    <source>
        <dbReference type="Proteomes" id="UP000095768"/>
    </source>
</evidence>
<dbReference type="OrthoDB" id="9798188at2"/>
<evidence type="ECO:0000259" key="13">
    <source>
        <dbReference type="PROSITE" id="PS51846"/>
    </source>
</evidence>
<dbReference type="PROSITE" id="PS51371">
    <property type="entry name" value="CBS"/>
    <property type="match status" value="1"/>
</dbReference>
<evidence type="ECO:0000256" key="9">
    <source>
        <dbReference type="SAM" id="MobiDB-lite"/>
    </source>
</evidence>
<feature type="transmembrane region" description="Helical" evidence="10">
    <location>
        <begin position="80"/>
        <end position="98"/>
    </location>
</feature>
<evidence type="ECO:0000256" key="10">
    <source>
        <dbReference type="SAM" id="Phobius"/>
    </source>
</evidence>
<evidence type="ECO:0000256" key="1">
    <source>
        <dbReference type="ARBA" id="ARBA00004141"/>
    </source>
</evidence>
<feature type="transmembrane region" description="Helical" evidence="10">
    <location>
        <begin position="54"/>
        <end position="73"/>
    </location>
</feature>
<feature type="domain" description="CNNM transmembrane" evidence="13">
    <location>
        <begin position="1"/>
        <end position="179"/>
    </location>
</feature>
<evidence type="ECO:0000256" key="2">
    <source>
        <dbReference type="ARBA" id="ARBA00022692"/>
    </source>
</evidence>
<dbReference type="InterPro" id="IPR002550">
    <property type="entry name" value="CNNM"/>
</dbReference>
<protein>
    <submittedName>
        <fullName evidence="15">Hemolysin</fullName>
    </submittedName>
</protein>
<keyword evidence="6 8" id="KW-0472">Membrane</keyword>
<dbReference type="InterPro" id="IPR046342">
    <property type="entry name" value="CBS_dom_sf"/>
</dbReference>
<name>A0A1D4LKQ0_9STAP</name>
<dbReference type="GO" id="GO:0005886">
    <property type="term" value="C:plasma membrane"/>
    <property type="evidence" value="ECO:0007669"/>
    <property type="project" value="TreeGrafter"/>
</dbReference>
<evidence type="ECO:0000313" key="15">
    <source>
        <dbReference type="EMBL" id="SCS86878.1"/>
    </source>
</evidence>
<reference evidence="14 16" key="1">
    <citation type="submission" date="2016-09" db="EMBL/GenBank/DDBJ databases">
        <authorList>
            <consortium name="Pathogen Informatics"/>
            <person name="Sun Q."/>
            <person name="Inoue M."/>
        </authorList>
    </citation>
    <scope>NUCLEOTIDE SEQUENCE [LARGE SCALE GENOMIC DNA]</scope>
    <source>
        <strain evidence="14 16">82C</strain>
    </source>
</reference>
<keyword evidence="16" id="KW-1185">Reference proteome</keyword>
<dbReference type="InterPro" id="IPR044751">
    <property type="entry name" value="Ion_transp-like_CBS"/>
</dbReference>
<evidence type="ECO:0000256" key="3">
    <source>
        <dbReference type="ARBA" id="ARBA00022737"/>
    </source>
</evidence>
<dbReference type="CDD" id="cd04590">
    <property type="entry name" value="CBS_pair_CorC_HlyC_assoc"/>
    <property type="match status" value="1"/>
</dbReference>
<accession>A0A1D4LKQ0</accession>
<dbReference type="Proteomes" id="UP000095768">
    <property type="component" value="Unassembled WGS sequence"/>
</dbReference>